<reference evidence="1 2" key="1">
    <citation type="submission" date="2024-09" db="EMBL/GenBank/DDBJ databases">
        <authorList>
            <person name="Sun Q."/>
            <person name="Mori K."/>
        </authorList>
    </citation>
    <scope>NUCLEOTIDE SEQUENCE [LARGE SCALE GENOMIC DNA]</scope>
    <source>
        <strain evidence="1 2">NCAIM B.02529</strain>
    </source>
</reference>
<accession>A0ABV6LLJ4</accession>
<dbReference type="Proteomes" id="UP001589836">
    <property type="component" value="Unassembled WGS sequence"/>
</dbReference>
<comment type="caution">
    <text evidence="1">The sequence shown here is derived from an EMBL/GenBank/DDBJ whole genome shotgun (WGS) entry which is preliminary data.</text>
</comment>
<evidence type="ECO:0000313" key="1">
    <source>
        <dbReference type="EMBL" id="MFC0523269.1"/>
    </source>
</evidence>
<gene>
    <name evidence="1" type="ORF">ACFFGV_06620</name>
</gene>
<proteinExistence type="predicted"/>
<organism evidence="1 2">
    <name type="scientific">Pontibacillus salicampi</name>
    <dbReference type="NCBI Taxonomy" id="1449801"/>
    <lineage>
        <taxon>Bacteria</taxon>
        <taxon>Bacillati</taxon>
        <taxon>Bacillota</taxon>
        <taxon>Bacilli</taxon>
        <taxon>Bacillales</taxon>
        <taxon>Bacillaceae</taxon>
        <taxon>Pontibacillus</taxon>
    </lineage>
</organism>
<evidence type="ECO:0008006" key="3">
    <source>
        <dbReference type="Google" id="ProtNLM"/>
    </source>
</evidence>
<evidence type="ECO:0000313" key="2">
    <source>
        <dbReference type="Proteomes" id="UP001589836"/>
    </source>
</evidence>
<dbReference type="RefSeq" id="WP_377345818.1">
    <property type="nucleotide sequence ID" value="NZ_JBHLTP010000003.1"/>
</dbReference>
<name>A0ABV6LLJ4_9BACI</name>
<sequence length="61" mass="6960">MEKQEFFDITVQPTESLAEALDQLITDRKRETGSYNISVHQVVQVRANVFTVILNTTVTSF</sequence>
<protein>
    <recommendedName>
        <fullName evidence="3">DUF2536 family protein</fullName>
    </recommendedName>
</protein>
<keyword evidence="2" id="KW-1185">Reference proteome</keyword>
<dbReference type="EMBL" id="JBHLTP010000003">
    <property type="protein sequence ID" value="MFC0523269.1"/>
    <property type="molecule type" value="Genomic_DNA"/>
</dbReference>